<feature type="transmembrane region" description="Helical" evidence="8">
    <location>
        <begin position="504"/>
        <end position="526"/>
    </location>
</feature>
<feature type="transmembrane region" description="Helical" evidence="8">
    <location>
        <begin position="279"/>
        <end position="296"/>
    </location>
</feature>
<feature type="transmembrane region" description="Helical" evidence="8">
    <location>
        <begin position="334"/>
        <end position="356"/>
    </location>
</feature>
<evidence type="ECO:0000256" key="4">
    <source>
        <dbReference type="ARBA" id="ARBA00022692"/>
    </source>
</evidence>
<feature type="transmembrane region" description="Helical" evidence="8">
    <location>
        <begin position="368"/>
        <end position="383"/>
    </location>
</feature>
<evidence type="ECO:0000256" key="6">
    <source>
        <dbReference type="ARBA" id="ARBA00023136"/>
    </source>
</evidence>
<feature type="transmembrane region" description="Helical" evidence="8">
    <location>
        <begin position="461"/>
        <end position="483"/>
    </location>
</feature>
<feature type="transmembrane region" description="Helical" evidence="8">
    <location>
        <begin position="389"/>
        <end position="410"/>
    </location>
</feature>
<evidence type="ECO:0000256" key="2">
    <source>
        <dbReference type="ARBA" id="ARBA00010666"/>
    </source>
</evidence>
<dbReference type="eggNOG" id="KOG1699">
    <property type="taxonomic scope" value="Eukaryota"/>
</dbReference>
<dbReference type="GO" id="GO:0016740">
    <property type="term" value="F:transferase activity"/>
    <property type="evidence" value="ECO:0007669"/>
    <property type="project" value="UniProtKB-KW"/>
</dbReference>
<feature type="transmembrane region" description="Helical" evidence="8">
    <location>
        <begin position="132"/>
        <end position="150"/>
    </location>
</feature>
<accession>C3Y4S2</accession>
<gene>
    <name evidence="10" type="ORF">BRAFLDRAFT_120589</name>
</gene>
<keyword evidence="7" id="KW-0325">Glycoprotein</keyword>
<evidence type="ECO:0000259" key="9">
    <source>
        <dbReference type="Pfam" id="PF07779"/>
    </source>
</evidence>
<dbReference type="PANTHER" id="PTHR13533">
    <property type="entry name" value="N-ACETYLNEURAMINATE 9-O-ACETYLTRANSFERASE"/>
    <property type="match status" value="1"/>
</dbReference>
<evidence type="ECO:0000256" key="8">
    <source>
        <dbReference type="SAM" id="Phobius"/>
    </source>
</evidence>
<keyword evidence="5 8" id="KW-1133">Transmembrane helix</keyword>
<dbReference type="InParanoid" id="C3Y4S2"/>
<dbReference type="EMBL" id="GG666486">
    <property type="protein sequence ID" value="EEN64729.1"/>
    <property type="molecule type" value="Genomic_DNA"/>
</dbReference>
<reference evidence="10" key="1">
    <citation type="journal article" date="2008" name="Nature">
        <title>The amphioxus genome and the evolution of the chordate karyotype.</title>
        <authorList>
            <consortium name="US DOE Joint Genome Institute (JGI-PGF)"/>
            <person name="Putnam N.H."/>
            <person name="Butts T."/>
            <person name="Ferrier D.E.K."/>
            <person name="Furlong R.F."/>
            <person name="Hellsten U."/>
            <person name="Kawashima T."/>
            <person name="Robinson-Rechavi M."/>
            <person name="Shoguchi E."/>
            <person name="Terry A."/>
            <person name="Yu J.-K."/>
            <person name="Benito-Gutierrez E.L."/>
            <person name="Dubchak I."/>
            <person name="Garcia-Fernandez J."/>
            <person name="Gibson-Brown J.J."/>
            <person name="Grigoriev I.V."/>
            <person name="Horton A.C."/>
            <person name="de Jong P.J."/>
            <person name="Jurka J."/>
            <person name="Kapitonov V.V."/>
            <person name="Kohara Y."/>
            <person name="Kuroki Y."/>
            <person name="Lindquist E."/>
            <person name="Lucas S."/>
            <person name="Osoegawa K."/>
            <person name="Pennacchio L.A."/>
            <person name="Salamov A.A."/>
            <person name="Satou Y."/>
            <person name="Sauka-Spengler T."/>
            <person name="Schmutz J."/>
            <person name="Shin-I T."/>
            <person name="Toyoda A."/>
            <person name="Bronner-Fraser M."/>
            <person name="Fujiyama A."/>
            <person name="Holland L.Z."/>
            <person name="Holland P.W.H."/>
            <person name="Satoh N."/>
            <person name="Rokhsar D.S."/>
        </authorList>
    </citation>
    <scope>NUCLEOTIDE SEQUENCE [LARGE SCALE GENOMIC DNA]</scope>
    <source>
        <strain evidence="10">S238N-H82</strain>
        <tissue evidence="10">Testes</tissue>
    </source>
</reference>
<evidence type="ECO:0000256" key="1">
    <source>
        <dbReference type="ARBA" id="ARBA00004141"/>
    </source>
</evidence>
<feature type="domain" description="Cas1p 10 TM acyl transferase" evidence="9">
    <location>
        <begin position="222"/>
        <end position="643"/>
    </location>
</feature>
<comment type="similarity">
    <text evidence="2">Belongs to the PC-esterase family. CASD1 subfamily.</text>
</comment>
<evidence type="ECO:0000256" key="7">
    <source>
        <dbReference type="ARBA" id="ARBA00023180"/>
    </source>
</evidence>
<sequence>MAWSKWGFESCFSWYQSLLLSVEVVVFVTWTSGVQQETVDRFGCVLSKGRTGGFLESAYAPLITCHRRLAPSSRAAAYAMNFYSKFQVRGHRTPREASQETALSILHERMGLLPDPTVASVDTLKPTLIQLAFFYLWITAIIIAIVRLLYNSRTWFFPATDGITENEQESFVEVKVSDGNVTTTPELITVVVESLNDKQANSSEDGKEVIAVKEVDVTSQAAKEGSEPATKTFSKVKPPPKLDDLLKYLVVFGGILLYFYLCDYDHIFPRRERTYSRDLFLFLCFLLFAVAGGFTLKPCTSSVLNRDQTEEWKGWMQVMFVWYHYYAAKETYNYIRVFIACYVWMTGFGNFSFFWVRKDYSLWRLLKMLFRLNFLVVCVCVVTNNEYMLYYICAMHTYWFLSVYAFMRVLSSWNQHRWKMAAKFLVYFVCNTVIFDVPHVGETLFTLFRFILGYKGGMHEWMFRAGLDHHATLIGMLCAYNYPNYEKLLKYLEKKFADPNEQRLAVMIKFVLSTVFLVAAVIWHTSIASKEKFDYNAIHPYTSWIPILSYIFFRNLFPLMRSYHLDLFAWLGKITLETYISQLHVYMQDNARQLIVYIPDYPLMNFVVATIIYMMISYILFHLTTEFSAYLLPKDLKVVLKKVTVLTILVCLAMLLAFATREVGML</sequence>
<evidence type="ECO:0000256" key="3">
    <source>
        <dbReference type="ARBA" id="ARBA00022679"/>
    </source>
</evidence>
<proteinExistence type="inferred from homology"/>
<feature type="transmembrane region" description="Helical" evidence="8">
    <location>
        <begin position="12"/>
        <end position="31"/>
    </location>
</feature>
<feature type="transmembrane region" description="Helical" evidence="8">
    <location>
        <begin position="422"/>
        <end position="441"/>
    </location>
</feature>
<dbReference type="GO" id="GO:0005794">
    <property type="term" value="C:Golgi apparatus"/>
    <property type="evidence" value="ECO:0007669"/>
    <property type="project" value="UniProtKB-ARBA"/>
</dbReference>
<dbReference type="Pfam" id="PF07779">
    <property type="entry name" value="Cas1_AcylT"/>
    <property type="match status" value="1"/>
</dbReference>
<protein>
    <recommendedName>
        <fullName evidence="9">Cas1p 10 TM acyl transferase domain-containing protein</fullName>
    </recommendedName>
</protein>
<keyword evidence="4 8" id="KW-0812">Transmembrane</keyword>
<dbReference type="AlphaFoldDB" id="C3Y4S2"/>
<name>C3Y4S2_BRAFL</name>
<dbReference type="GO" id="GO:0016020">
    <property type="term" value="C:membrane"/>
    <property type="evidence" value="ECO:0007669"/>
    <property type="project" value="UniProtKB-SubCell"/>
</dbReference>
<dbReference type="GO" id="GO:0005975">
    <property type="term" value="P:carbohydrate metabolic process"/>
    <property type="evidence" value="ECO:0007669"/>
    <property type="project" value="UniProtKB-ARBA"/>
</dbReference>
<keyword evidence="6 8" id="KW-0472">Membrane</keyword>
<dbReference type="PANTHER" id="PTHR13533:SF45">
    <property type="entry name" value="CAS1P 10 TM ACYL TRANSFERASE DOMAIN-CONTAINING PROTEIN"/>
    <property type="match status" value="1"/>
</dbReference>
<feature type="transmembrane region" description="Helical" evidence="8">
    <location>
        <begin position="643"/>
        <end position="660"/>
    </location>
</feature>
<feature type="transmembrane region" description="Helical" evidence="8">
    <location>
        <begin position="538"/>
        <end position="557"/>
    </location>
</feature>
<evidence type="ECO:0000313" key="10">
    <source>
        <dbReference type="EMBL" id="EEN64729.1"/>
    </source>
</evidence>
<organism>
    <name type="scientific">Branchiostoma floridae</name>
    <name type="common">Florida lancelet</name>
    <name type="synonym">Amphioxus</name>
    <dbReference type="NCBI Taxonomy" id="7739"/>
    <lineage>
        <taxon>Eukaryota</taxon>
        <taxon>Metazoa</taxon>
        <taxon>Chordata</taxon>
        <taxon>Cephalochordata</taxon>
        <taxon>Leptocardii</taxon>
        <taxon>Amphioxiformes</taxon>
        <taxon>Branchiostomatidae</taxon>
        <taxon>Branchiostoma</taxon>
    </lineage>
</organism>
<evidence type="ECO:0000256" key="5">
    <source>
        <dbReference type="ARBA" id="ARBA00022989"/>
    </source>
</evidence>
<feature type="transmembrane region" description="Helical" evidence="8">
    <location>
        <begin position="603"/>
        <end position="623"/>
    </location>
</feature>
<comment type="subcellular location">
    <subcellularLocation>
        <location evidence="1">Membrane</location>
        <topology evidence="1">Multi-pass membrane protein</topology>
    </subcellularLocation>
</comment>
<keyword evidence="3" id="KW-0808">Transferase</keyword>
<dbReference type="InterPro" id="IPR012419">
    <property type="entry name" value="Cas1_AcylTrans_dom"/>
</dbReference>